<organism evidence="5 6">
    <name type="scientific">Mesonia profundi</name>
    <dbReference type="NCBI Taxonomy" id="3070998"/>
    <lineage>
        <taxon>Bacteria</taxon>
        <taxon>Pseudomonadati</taxon>
        <taxon>Bacteroidota</taxon>
        <taxon>Flavobacteriia</taxon>
        <taxon>Flavobacteriales</taxon>
        <taxon>Flavobacteriaceae</taxon>
        <taxon>Mesonia</taxon>
    </lineage>
</organism>
<feature type="domain" description="Helicase ATP-binding" evidence="4">
    <location>
        <begin position="33"/>
        <end position="190"/>
    </location>
</feature>
<dbReference type="RefSeq" id="WP_308865174.1">
    <property type="nucleotide sequence ID" value="NZ_JAVHUL010000033.1"/>
</dbReference>
<protein>
    <submittedName>
        <fullName evidence="5">DEAD/DEAH box helicase</fullName>
    </submittedName>
</protein>
<dbReference type="Gene3D" id="3.40.50.300">
    <property type="entry name" value="P-loop containing nucleotide triphosphate hydrolases"/>
    <property type="match status" value="1"/>
</dbReference>
<dbReference type="InterPro" id="IPR027417">
    <property type="entry name" value="P-loop_NTPase"/>
</dbReference>
<dbReference type="SMART" id="SM00487">
    <property type="entry name" value="DEXDc"/>
    <property type="match status" value="1"/>
</dbReference>
<reference evidence="5 6" key="1">
    <citation type="submission" date="2023-08" db="EMBL/GenBank/DDBJ databases">
        <title>Mesonia sp. MT50, isolated from deep-sea sediment of the Mariana Trench.</title>
        <authorList>
            <person name="Fu H."/>
        </authorList>
    </citation>
    <scope>NUCLEOTIDE SEQUENCE [LARGE SCALE GENOMIC DNA]</scope>
    <source>
        <strain evidence="5 6">MT50</strain>
    </source>
</reference>
<keyword evidence="6" id="KW-1185">Reference proteome</keyword>
<dbReference type="EMBL" id="JAVHUL010000033">
    <property type="protein sequence ID" value="MDQ7918181.1"/>
    <property type="molecule type" value="Genomic_DNA"/>
</dbReference>
<comment type="caution">
    <text evidence="5">The sequence shown here is derived from an EMBL/GenBank/DDBJ whole genome shotgun (WGS) entry which is preliminary data.</text>
</comment>
<gene>
    <name evidence="5" type="ORF">RBU60_11380</name>
</gene>
<evidence type="ECO:0000259" key="4">
    <source>
        <dbReference type="PROSITE" id="PS51192"/>
    </source>
</evidence>
<keyword evidence="2" id="KW-0378">Hydrolase</keyword>
<evidence type="ECO:0000256" key="2">
    <source>
        <dbReference type="ARBA" id="ARBA00022801"/>
    </source>
</evidence>
<keyword evidence="1" id="KW-0547">Nucleotide-binding</keyword>
<keyword evidence="3" id="KW-0067">ATP-binding</keyword>
<evidence type="ECO:0000256" key="1">
    <source>
        <dbReference type="ARBA" id="ARBA00022741"/>
    </source>
</evidence>
<dbReference type="Proteomes" id="UP001230915">
    <property type="component" value="Unassembled WGS sequence"/>
</dbReference>
<dbReference type="InterPro" id="IPR014001">
    <property type="entry name" value="Helicase_ATP-bd"/>
</dbReference>
<sequence length="206" mass="23398">MFPKPFKKLHPNILEKLESLEITTPTPVQSSSIPVIKSGSNLFCTAPKESGKTTTLILTTLQKLKCEAVGDAPRAIVLVENKEKALELYDQFLAYTKYNSLRVYVAYEKMHIDLQKSEILEGLDILISTPKNMNKLFLLNGVNTAELKIFSIDDAEFLSQQSDYAALLSITQSIKKCQYVLYSEKLAPKLKRFENYFMEYSKIISI</sequence>
<evidence type="ECO:0000256" key="3">
    <source>
        <dbReference type="ARBA" id="ARBA00022840"/>
    </source>
</evidence>
<keyword evidence="5" id="KW-0347">Helicase</keyword>
<accession>A0ABU1A3B3</accession>
<dbReference type="Pfam" id="PF00270">
    <property type="entry name" value="DEAD"/>
    <property type="match status" value="1"/>
</dbReference>
<dbReference type="InterPro" id="IPR011545">
    <property type="entry name" value="DEAD/DEAH_box_helicase_dom"/>
</dbReference>
<dbReference type="PROSITE" id="PS51192">
    <property type="entry name" value="HELICASE_ATP_BIND_1"/>
    <property type="match status" value="1"/>
</dbReference>
<evidence type="ECO:0000313" key="5">
    <source>
        <dbReference type="EMBL" id="MDQ7918181.1"/>
    </source>
</evidence>
<name>A0ABU1A3B3_9FLAO</name>
<evidence type="ECO:0000313" key="6">
    <source>
        <dbReference type="Proteomes" id="UP001230915"/>
    </source>
</evidence>
<dbReference type="PANTHER" id="PTHR24031">
    <property type="entry name" value="RNA HELICASE"/>
    <property type="match status" value="1"/>
</dbReference>
<dbReference type="SUPFAM" id="SSF52540">
    <property type="entry name" value="P-loop containing nucleoside triphosphate hydrolases"/>
    <property type="match status" value="1"/>
</dbReference>
<dbReference type="GO" id="GO:0004386">
    <property type="term" value="F:helicase activity"/>
    <property type="evidence" value="ECO:0007669"/>
    <property type="project" value="UniProtKB-KW"/>
</dbReference>
<proteinExistence type="predicted"/>